<protein>
    <submittedName>
        <fullName evidence="1">Uncharacterized protein</fullName>
    </submittedName>
</protein>
<reference evidence="1 2" key="1">
    <citation type="submission" date="2016-04" db="EMBL/GenBank/DDBJ databases">
        <title>Draft genome of Fonsecaea erecta CBS 125763.</title>
        <authorList>
            <person name="Weiss V.A."/>
            <person name="Vicente V.A."/>
            <person name="Raittz R.T."/>
            <person name="Moreno L.F."/>
            <person name="De Souza E.M."/>
            <person name="Pedrosa F.O."/>
            <person name="Steffens M.B."/>
            <person name="Faoro H."/>
            <person name="Tadra-Sfeir M.Z."/>
            <person name="Najafzadeh M.J."/>
            <person name="Felipe M.S."/>
            <person name="Teixeira M."/>
            <person name="Sun J."/>
            <person name="Xi L."/>
            <person name="Gomes R."/>
            <person name="De Azevedo C.M."/>
            <person name="Salgado C.G."/>
            <person name="Da Silva M.B."/>
            <person name="Nascimento M.F."/>
            <person name="Queiroz-Telles F."/>
            <person name="Attili D.S."/>
            <person name="Gorbushina A."/>
        </authorList>
    </citation>
    <scope>NUCLEOTIDE SEQUENCE [LARGE SCALE GENOMIC DNA]</scope>
    <source>
        <strain evidence="1 2">CBS 125763</strain>
    </source>
</reference>
<organism evidence="1 2">
    <name type="scientific">Fonsecaea erecta</name>
    <dbReference type="NCBI Taxonomy" id="1367422"/>
    <lineage>
        <taxon>Eukaryota</taxon>
        <taxon>Fungi</taxon>
        <taxon>Dikarya</taxon>
        <taxon>Ascomycota</taxon>
        <taxon>Pezizomycotina</taxon>
        <taxon>Eurotiomycetes</taxon>
        <taxon>Chaetothyriomycetidae</taxon>
        <taxon>Chaetothyriales</taxon>
        <taxon>Herpotrichiellaceae</taxon>
        <taxon>Fonsecaea</taxon>
    </lineage>
</organism>
<dbReference type="EMBL" id="LVYI01000012">
    <property type="protein sequence ID" value="OAP55205.1"/>
    <property type="molecule type" value="Genomic_DNA"/>
</dbReference>
<keyword evidence="2" id="KW-1185">Reference proteome</keyword>
<comment type="caution">
    <text evidence="1">The sequence shown here is derived from an EMBL/GenBank/DDBJ whole genome shotgun (WGS) entry which is preliminary data.</text>
</comment>
<accession>A0A178Z838</accession>
<proteinExistence type="predicted"/>
<name>A0A178Z838_9EURO</name>
<dbReference type="Proteomes" id="UP000078343">
    <property type="component" value="Unassembled WGS sequence"/>
</dbReference>
<dbReference type="RefSeq" id="XP_018688572.1">
    <property type="nucleotide sequence ID" value="XM_018842411.1"/>
</dbReference>
<gene>
    <name evidence="1" type="ORF">AYL99_10905</name>
</gene>
<dbReference type="GeneID" id="30015073"/>
<sequence>MPHLRKVGEGDEENFGIGALVGDLGILRFFIQIGSGSKGLARQMFNHTTLVSKQFDTFLSLTKYTEWVRPGSGEAAWIVNSTELLRLVGLIWAGRTKGSMPPDA</sequence>
<evidence type="ECO:0000313" key="1">
    <source>
        <dbReference type="EMBL" id="OAP55205.1"/>
    </source>
</evidence>
<evidence type="ECO:0000313" key="2">
    <source>
        <dbReference type="Proteomes" id="UP000078343"/>
    </source>
</evidence>
<dbReference type="AlphaFoldDB" id="A0A178Z838"/>